<dbReference type="NCBIfam" id="TIGR01686">
    <property type="entry name" value="FkbH"/>
    <property type="match status" value="1"/>
</dbReference>
<accession>A0A150KXI8</accession>
<dbReference type="Proteomes" id="UP000075666">
    <property type="component" value="Unassembled WGS sequence"/>
</dbReference>
<dbReference type="InterPro" id="IPR036412">
    <property type="entry name" value="HAD-like_sf"/>
</dbReference>
<comment type="caution">
    <text evidence="2">The sequence shown here is derived from an EMBL/GenBank/DDBJ whole genome shotgun (WGS) entry which is preliminary data.</text>
</comment>
<dbReference type="InterPro" id="IPR000182">
    <property type="entry name" value="GNAT_dom"/>
</dbReference>
<dbReference type="InterPro" id="IPR010033">
    <property type="entry name" value="HAD_SF_ppase_IIIC"/>
</dbReference>
<dbReference type="Pfam" id="PF08282">
    <property type="entry name" value="Hydrolase_3"/>
    <property type="match status" value="1"/>
</dbReference>
<dbReference type="RefSeq" id="WP_066232022.1">
    <property type="nucleotide sequence ID" value="NZ_LQYN01000059.1"/>
</dbReference>
<evidence type="ECO:0000313" key="3">
    <source>
        <dbReference type="Proteomes" id="UP000075666"/>
    </source>
</evidence>
<dbReference type="OrthoDB" id="323926at2"/>
<organism evidence="2 3">
    <name type="scientific">Heyndrickxia sporothermodurans</name>
    <dbReference type="NCBI Taxonomy" id="46224"/>
    <lineage>
        <taxon>Bacteria</taxon>
        <taxon>Bacillati</taxon>
        <taxon>Bacillota</taxon>
        <taxon>Bacilli</taxon>
        <taxon>Bacillales</taxon>
        <taxon>Bacillaceae</taxon>
        <taxon>Heyndrickxia</taxon>
    </lineage>
</organism>
<dbReference type="PATRIC" id="fig|46224.3.peg.3315"/>
<protein>
    <recommendedName>
        <fullName evidence="1">N-acetyltransferase domain-containing protein</fullName>
    </recommendedName>
</protein>
<dbReference type="InterPro" id="IPR010037">
    <property type="entry name" value="FkbH_domain"/>
</dbReference>
<keyword evidence="3" id="KW-1185">Reference proteome</keyword>
<gene>
    <name evidence="2" type="ORF">B4102_3272</name>
</gene>
<dbReference type="InterPro" id="IPR023214">
    <property type="entry name" value="HAD_sf"/>
</dbReference>
<dbReference type="NCBIfam" id="TIGR01681">
    <property type="entry name" value="HAD-SF-IIIC"/>
    <property type="match status" value="1"/>
</dbReference>
<dbReference type="PROSITE" id="PS51186">
    <property type="entry name" value="GNAT"/>
    <property type="match status" value="1"/>
</dbReference>
<feature type="domain" description="N-acetyltransferase" evidence="1">
    <location>
        <begin position="184"/>
        <end position="337"/>
    </location>
</feature>
<dbReference type="EMBL" id="LQYN01000059">
    <property type="protein sequence ID" value="KYD04426.1"/>
    <property type="molecule type" value="Genomic_DNA"/>
</dbReference>
<reference evidence="2 3" key="1">
    <citation type="submission" date="2016-01" db="EMBL/GenBank/DDBJ databases">
        <title>Genome Sequences of Twelve Sporeforming Bacillus Species Isolated from Foods.</title>
        <authorList>
            <person name="Berendsen E.M."/>
            <person name="Wells-Bennik M.H."/>
            <person name="Krawcyk A.O."/>
            <person name="De Jong A."/>
            <person name="Holsappel S."/>
            <person name="Eijlander R.T."/>
            <person name="Kuipers O.P."/>
        </authorList>
    </citation>
    <scope>NUCLEOTIDE SEQUENCE [LARGE SCALE GENOMIC DNA]</scope>
    <source>
        <strain evidence="2 3">B4102</strain>
    </source>
</reference>
<dbReference type="SUPFAM" id="SSF56784">
    <property type="entry name" value="HAD-like"/>
    <property type="match status" value="1"/>
</dbReference>
<dbReference type="AlphaFoldDB" id="A0A150KXI8"/>
<evidence type="ECO:0000259" key="1">
    <source>
        <dbReference type="PROSITE" id="PS51186"/>
    </source>
</evidence>
<dbReference type="STRING" id="46224.B4102_3272"/>
<name>A0A150KXI8_9BACI</name>
<sequence>MANHINQKIKCVVWDLDNTLWDGILLEDSNVKIKEEVIEIIKALDSRGILQSIASKNEHKLAINKLKELDIVEYFIYPQINWNSKSSSIETIAKSINIGIDTLAFIDDQPFEREEVKFAHPEVLCIDAADLSELLDMPEMNPKFITEDSKLRREMYQNDILRNAVEETFIGTQEEFLASLNMEFTISEVEDGDLQRAEELTVRTHQLNTTGYTYSFEELNELRKSENHILLISGLKDKYGTYGKIGLTLVEKEKEVWTIKLLLMSCRVMSRGVGTIMLNHIMNLAKKENVILRAEFISTDKNRMMYVTYKFAGFNEAHVDGDYILFESDLSLIQPLPNYLTLEVNEQVKQHI</sequence>
<dbReference type="Gene3D" id="3.40.50.1000">
    <property type="entry name" value="HAD superfamily/HAD-like"/>
    <property type="match status" value="1"/>
</dbReference>
<dbReference type="GO" id="GO:0016747">
    <property type="term" value="F:acyltransferase activity, transferring groups other than amino-acyl groups"/>
    <property type="evidence" value="ECO:0007669"/>
    <property type="project" value="InterPro"/>
</dbReference>
<evidence type="ECO:0000313" key="2">
    <source>
        <dbReference type="EMBL" id="KYD04426.1"/>
    </source>
</evidence>
<proteinExistence type="predicted"/>